<gene>
    <name evidence="3" type="ORF">RN605_03670</name>
    <name evidence="2" type="ORF">RN608_10370</name>
</gene>
<dbReference type="Proteomes" id="UP001304515">
    <property type="component" value="Chromosome"/>
</dbReference>
<sequence>MKTRILIFALMLTCYCSFAQQDSQYTQYMYNTINVNPAYAGSRGVMSIFGLHRTQWVGLDGAPTTNAFSINTPINESNIGLGISFVNDKIGPTNNNTITADVSYSIQTSETYKLSFGIKAAGNIFNLDTNKLNPQDANDPNLQNFSSEFSPNFGAGVYLHSDKLYFGVSVPNFLQDTKYNDNSVTVFKERMTFYTIGGYVFDLTPDLKFKPAFLTKVVTGAPLQVDVSGNFLLFDKFMLGAAYRWDSAISAMAGFQITDGLYIGYGYDRETTNLKNYNSGSHEIFLRFELFNRVSKIVTPRFF</sequence>
<accession>A0AA96F691</accession>
<dbReference type="RefSeq" id="WP_313322313.1">
    <property type="nucleotide sequence ID" value="NZ_CP134878.1"/>
</dbReference>
<feature type="chain" id="PRO_5044705346" evidence="1">
    <location>
        <begin position="20"/>
        <end position="303"/>
    </location>
</feature>
<name>A0AA96F691_9FLAO</name>
<evidence type="ECO:0000313" key="3">
    <source>
        <dbReference type="EMBL" id="WNM22466.1"/>
    </source>
</evidence>
<keyword evidence="4" id="KW-1185">Reference proteome</keyword>
<dbReference type="KEGG" id="fcj:RN605_03670"/>
<proteinExistence type="predicted"/>
<evidence type="ECO:0000256" key="1">
    <source>
        <dbReference type="SAM" id="SignalP"/>
    </source>
</evidence>
<dbReference type="Pfam" id="PF11751">
    <property type="entry name" value="PorP_SprF"/>
    <property type="match status" value="1"/>
</dbReference>
<dbReference type="EMBL" id="CP134878">
    <property type="protein sequence ID" value="WNM18415.1"/>
    <property type="molecule type" value="Genomic_DNA"/>
</dbReference>
<accession>A0AA96EX34</accession>
<evidence type="ECO:0000313" key="2">
    <source>
        <dbReference type="EMBL" id="WNM18415.1"/>
    </source>
</evidence>
<keyword evidence="1" id="KW-0732">Signal</keyword>
<dbReference type="EMBL" id="CP134890">
    <property type="protein sequence ID" value="WNM22466.1"/>
    <property type="molecule type" value="Genomic_DNA"/>
</dbReference>
<dbReference type="InterPro" id="IPR019861">
    <property type="entry name" value="PorP/SprF_Bacteroidetes"/>
</dbReference>
<evidence type="ECO:0000313" key="4">
    <source>
        <dbReference type="Proteomes" id="UP001304515"/>
    </source>
</evidence>
<protein>
    <submittedName>
        <fullName evidence="3">Type IX secretion system membrane protein PorP/SprF</fullName>
    </submittedName>
</protein>
<organism evidence="3 4">
    <name type="scientific">Flavobacterium capsici</name>
    <dbReference type="NCBI Taxonomy" id="3075618"/>
    <lineage>
        <taxon>Bacteria</taxon>
        <taxon>Pseudomonadati</taxon>
        <taxon>Bacteroidota</taxon>
        <taxon>Flavobacteriia</taxon>
        <taxon>Flavobacteriales</taxon>
        <taxon>Flavobacteriaceae</taxon>
        <taxon>Flavobacterium</taxon>
    </lineage>
</organism>
<feature type="signal peptide" evidence="1">
    <location>
        <begin position="1"/>
        <end position="19"/>
    </location>
</feature>
<reference evidence="3 4" key="1">
    <citation type="submission" date="2023-09" db="EMBL/GenBank/DDBJ databases">
        <title>Flavobacterium sp. a novel bacteria isolate from Pepper rhizosphere.</title>
        <authorList>
            <person name="Peng Y."/>
            <person name="Lee J."/>
        </authorList>
    </citation>
    <scope>NUCLEOTIDE SEQUENCE [LARGE SCALE GENOMIC DNA]</scope>
    <source>
        <strain evidence="2">PMR2A8</strain>
        <strain evidence="3 4">PMTSA4</strain>
    </source>
</reference>
<dbReference type="NCBIfam" id="TIGR03519">
    <property type="entry name" value="T9SS_PorP_fam"/>
    <property type="match status" value="1"/>
</dbReference>
<dbReference type="AlphaFoldDB" id="A0AA96F691"/>